<proteinExistence type="predicted"/>
<dbReference type="EMBL" id="AWXZ01000020">
    <property type="protein sequence ID" value="ESR25451.1"/>
    <property type="molecule type" value="Genomic_DNA"/>
</dbReference>
<evidence type="ECO:0000313" key="4">
    <source>
        <dbReference type="Proteomes" id="UP000017819"/>
    </source>
</evidence>
<reference evidence="3 4" key="1">
    <citation type="journal article" date="2014" name="Genome Announc.">
        <title>Draft Genome Sequence of Lutibaculum baratangense Strain AMV1T, Isolated from a Mud Volcano in Andamans, India.</title>
        <authorList>
            <person name="Singh A."/>
            <person name="Sreenivas A."/>
            <person name="Sathyanarayana Reddy G."/>
            <person name="Pinnaka A.K."/>
            <person name="Shivaji S."/>
        </authorList>
    </citation>
    <scope>NUCLEOTIDE SEQUENCE [LARGE SCALE GENOMIC DNA]</scope>
    <source>
        <strain evidence="3 4">AMV1</strain>
    </source>
</reference>
<gene>
    <name evidence="3" type="ORF">N177_1746</name>
</gene>
<dbReference type="STRING" id="631454.N177_1746"/>
<sequence>MCSVLPDLPTAANAGHLSLAQLKVMSAIECRTAALGGHVEACEDCGHRRIAYRSRRDRPYRRLPGRSSSRGMDAR</sequence>
<organism evidence="3 4">
    <name type="scientific">Lutibaculum baratangense AMV1</name>
    <dbReference type="NCBI Taxonomy" id="631454"/>
    <lineage>
        <taxon>Bacteria</taxon>
        <taxon>Pseudomonadati</taxon>
        <taxon>Pseudomonadota</taxon>
        <taxon>Alphaproteobacteria</taxon>
        <taxon>Hyphomicrobiales</taxon>
        <taxon>Tepidamorphaceae</taxon>
        <taxon>Lutibaculum</taxon>
    </lineage>
</organism>
<evidence type="ECO:0000256" key="1">
    <source>
        <dbReference type="SAM" id="MobiDB-lite"/>
    </source>
</evidence>
<accession>V4RH54</accession>
<dbReference type="Proteomes" id="UP000017819">
    <property type="component" value="Unassembled WGS sequence"/>
</dbReference>
<dbReference type="AlphaFoldDB" id="V4RH54"/>
<keyword evidence="4" id="KW-1185">Reference proteome</keyword>
<dbReference type="Pfam" id="PF14319">
    <property type="entry name" value="Zn_Tnp_IS91"/>
    <property type="match status" value="1"/>
</dbReference>
<feature type="domain" description="Transposase zinc-binding" evidence="2">
    <location>
        <begin position="14"/>
        <end position="58"/>
    </location>
</feature>
<name>V4RH54_9HYPH</name>
<feature type="region of interest" description="Disordered" evidence="1">
    <location>
        <begin position="56"/>
        <end position="75"/>
    </location>
</feature>
<dbReference type="InterPro" id="IPR026889">
    <property type="entry name" value="Zn_Tnp"/>
</dbReference>
<evidence type="ECO:0000259" key="2">
    <source>
        <dbReference type="Pfam" id="PF14319"/>
    </source>
</evidence>
<dbReference type="PATRIC" id="fig|631454.5.peg.1725"/>
<comment type="caution">
    <text evidence="3">The sequence shown here is derived from an EMBL/GenBank/DDBJ whole genome shotgun (WGS) entry which is preliminary data.</text>
</comment>
<evidence type="ECO:0000313" key="3">
    <source>
        <dbReference type="EMBL" id="ESR25451.1"/>
    </source>
</evidence>
<protein>
    <submittedName>
        <fullName evidence="3">Mobile element protein</fullName>
    </submittedName>
</protein>